<dbReference type="HOGENOM" id="CLU_2063555_0_0_1"/>
<dbReference type="STRING" id="135651.G0NTD5"/>
<gene>
    <name evidence="1" type="ORF">CAEBREN_28933</name>
</gene>
<evidence type="ECO:0000313" key="2">
    <source>
        <dbReference type="Proteomes" id="UP000008068"/>
    </source>
</evidence>
<dbReference type="Proteomes" id="UP000008068">
    <property type="component" value="Unassembled WGS sequence"/>
</dbReference>
<reference evidence="2" key="1">
    <citation type="submission" date="2011-07" db="EMBL/GenBank/DDBJ databases">
        <authorList>
            <consortium name="Caenorhabditis brenneri Sequencing and Analysis Consortium"/>
            <person name="Wilson R.K."/>
        </authorList>
    </citation>
    <scope>NUCLEOTIDE SEQUENCE [LARGE SCALE GENOMIC DNA]</scope>
    <source>
        <strain evidence="2">PB2801</strain>
    </source>
</reference>
<keyword evidence="2" id="KW-1185">Reference proteome</keyword>
<protein>
    <submittedName>
        <fullName evidence="1">Uncharacterized protein</fullName>
    </submittedName>
</protein>
<dbReference type="AlphaFoldDB" id="G0NTD5"/>
<accession>G0NTD5</accession>
<dbReference type="OrthoDB" id="5872047at2759"/>
<evidence type="ECO:0000313" key="1">
    <source>
        <dbReference type="EMBL" id="EGT37180.1"/>
    </source>
</evidence>
<organism evidence="2">
    <name type="scientific">Caenorhabditis brenneri</name>
    <name type="common">Nematode worm</name>
    <dbReference type="NCBI Taxonomy" id="135651"/>
    <lineage>
        <taxon>Eukaryota</taxon>
        <taxon>Metazoa</taxon>
        <taxon>Ecdysozoa</taxon>
        <taxon>Nematoda</taxon>
        <taxon>Chromadorea</taxon>
        <taxon>Rhabditida</taxon>
        <taxon>Rhabditina</taxon>
        <taxon>Rhabditomorpha</taxon>
        <taxon>Rhabditoidea</taxon>
        <taxon>Rhabditidae</taxon>
        <taxon>Peloderinae</taxon>
        <taxon>Caenorhabditis</taxon>
    </lineage>
</organism>
<name>G0NTD5_CAEBE</name>
<sequence>MDVVNLLTAIDDGGNPTEDRACVIADDLDTLVSGTKNHVAIYFVFTEKLTLRQPFKLMLYNSQQDVTRLPASFALKQGLPMWNMTDRSSPQSERYPDDYIKLDFFKPSRGEDEGRIVYT</sequence>
<dbReference type="EMBL" id="GL379943">
    <property type="protein sequence ID" value="EGT37180.1"/>
    <property type="molecule type" value="Genomic_DNA"/>
</dbReference>
<proteinExistence type="predicted"/>
<dbReference type="InParanoid" id="G0NTD5"/>